<dbReference type="KEGG" id="lrs:PX52LOC_02461"/>
<reference evidence="2" key="1">
    <citation type="submission" date="2019-08" db="EMBL/GenBank/DDBJ databases">
        <title>Limnoglobus roseus gen. nov., sp. nov., a novel freshwater planctomycete with a giant genome from the family Gemmataceae.</title>
        <authorList>
            <person name="Kulichevskaya I.S."/>
            <person name="Naumoff D.G."/>
            <person name="Miroshnikov K."/>
            <person name="Ivanova A."/>
            <person name="Philippov D.A."/>
            <person name="Hakobyan A."/>
            <person name="Rijpstra I.C."/>
            <person name="Sinninghe Damste J.S."/>
            <person name="Liesack W."/>
            <person name="Dedysh S.N."/>
        </authorList>
    </citation>
    <scope>NUCLEOTIDE SEQUENCE [LARGE SCALE GENOMIC DNA]</scope>
    <source>
        <strain evidence="2">PX52</strain>
    </source>
</reference>
<protein>
    <submittedName>
        <fullName evidence="1">Uncharacterized protein</fullName>
    </submittedName>
</protein>
<dbReference type="EMBL" id="CP042425">
    <property type="protein sequence ID" value="QEL15537.1"/>
    <property type="molecule type" value="Genomic_DNA"/>
</dbReference>
<organism evidence="1 2">
    <name type="scientific">Limnoglobus roseus</name>
    <dbReference type="NCBI Taxonomy" id="2598579"/>
    <lineage>
        <taxon>Bacteria</taxon>
        <taxon>Pseudomonadati</taxon>
        <taxon>Planctomycetota</taxon>
        <taxon>Planctomycetia</taxon>
        <taxon>Gemmatales</taxon>
        <taxon>Gemmataceae</taxon>
        <taxon>Limnoglobus</taxon>
    </lineage>
</organism>
<keyword evidence="2" id="KW-1185">Reference proteome</keyword>
<dbReference type="RefSeq" id="WP_149110342.1">
    <property type="nucleotide sequence ID" value="NZ_CP042425.1"/>
</dbReference>
<dbReference type="Proteomes" id="UP000324974">
    <property type="component" value="Chromosome"/>
</dbReference>
<evidence type="ECO:0000313" key="1">
    <source>
        <dbReference type="EMBL" id="QEL15537.1"/>
    </source>
</evidence>
<name>A0A5C1ABD5_9BACT</name>
<sequence>MNSPLSDADLRAIKTSWNNVFPKGPDPNVQMFGRGGNFRFGVGPALKAMYNAAKGVFNVNKAVLAGQIMPWEVLEIAENTYSAVTNAFKAVYESMDPLHFVACVVLSGSKAGLTETELQTELKTFLANPEKKGQRAWFLGLSKARMVAAKTKLDTTVPFTALIEQLHKAKWVKPAGKRWKVVEKNIDWNVSLVD</sequence>
<evidence type="ECO:0000313" key="2">
    <source>
        <dbReference type="Proteomes" id="UP000324974"/>
    </source>
</evidence>
<accession>A0A5C1ABD5</accession>
<gene>
    <name evidence="1" type="ORF">PX52LOC_02461</name>
</gene>
<dbReference type="AlphaFoldDB" id="A0A5C1ABD5"/>
<proteinExistence type="predicted"/>